<proteinExistence type="inferred from homology"/>
<evidence type="ECO:0000313" key="9">
    <source>
        <dbReference type="EMBL" id="CAE7450419.1"/>
    </source>
</evidence>
<protein>
    <recommendedName>
        <fullName evidence="7">Palmitoyltransferase</fullName>
        <ecNumber evidence="7">2.3.1.225</ecNumber>
    </recommendedName>
</protein>
<feature type="transmembrane region" description="Helical" evidence="7">
    <location>
        <begin position="29"/>
        <end position="49"/>
    </location>
</feature>
<comment type="domain">
    <text evidence="7">The DHHC domain is required for palmitoyltransferase activity.</text>
</comment>
<dbReference type="PROSITE" id="PS50216">
    <property type="entry name" value="DHHC"/>
    <property type="match status" value="1"/>
</dbReference>
<evidence type="ECO:0000256" key="3">
    <source>
        <dbReference type="ARBA" id="ARBA00022692"/>
    </source>
</evidence>
<evidence type="ECO:0000256" key="5">
    <source>
        <dbReference type="ARBA" id="ARBA00023136"/>
    </source>
</evidence>
<keyword evidence="6 7" id="KW-0012">Acyltransferase</keyword>
<comment type="subcellular location">
    <subcellularLocation>
        <location evidence="1">Membrane</location>
        <topology evidence="1">Multi-pass membrane protein</topology>
    </subcellularLocation>
</comment>
<sequence length="359" mass="40491">MEEDRLLGAQAAGVAASPKRGRFDEKLKFLPVAYVVVAMLLLAGIYLHYHISPLLSHTAGHLQMPDAAAAGEIRGLIQLSAFVPITVLLVISYVRSILTHPGEIPDDPKWEYMPRDKPVALPLSLQETKKSGERRHCKWCGKYKPDRCHHCRVCRTCILKMDHHCPWIYNCVGCFNYKFFILLLFYSALDCHLIAWSMSESVLRCVNIEQTPFKEMFVILFGECLALILSLLVTAFLTMHLWLIAKGLTTIEFCEKSLPKDGQLAERSMTSVYDVGVSGNFYAVLGSSVLLWLLPVGMPEGDGITFVCDETCLTKDIETTSGIRRKTHQVAQRQRPLSYGSEELDQHRLGMNFVFFSET</sequence>
<keyword evidence="5 7" id="KW-0472">Membrane</keyword>
<evidence type="ECO:0000256" key="7">
    <source>
        <dbReference type="RuleBase" id="RU079119"/>
    </source>
</evidence>
<gene>
    <name evidence="9" type="primary">ZDHHC2</name>
    <name evidence="9" type="ORF">SNAT2548_LOCUS24632</name>
</gene>
<evidence type="ECO:0000256" key="1">
    <source>
        <dbReference type="ARBA" id="ARBA00004141"/>
    </source>
</evidence>
<dbReference type="GO" id="GO:0019706">
    <property type="term" value="F:protein-cysteine S-palmitoyltransferase activity"/>
    <property type="evidence" value="ECO:0007669"/>
    <property type="project" value="UniProtKB-EC"/>
</dbReference>
<comment type="similarity">
    <text evidence="7">Belongs to the DHHC palmitoyltransferase family.</text>
</comment>
<evidence type="ECO:0000256" key="6">
    <source>
        <dbReference type="ARBA" id="ARBA00023315"/>
    </source>
</evidence>
<dbReference type="Pfam" id="PF01529">
    <property type="entry name" value="DHHC"/>
    <property type="match status" value="1"/>
</dbReference>
<keyword evidence="3 7" id="KW-0812">Transmembrane</keyword>
<dbReference type="EMBL" id="CAJNDS010002364">
    <property type="protein sequence ID" value="CAE7450419.1"/>
    <property type="molecule type" value="Genomic_DNA"/>
</dbReference>
<dbReference type="PANTHER" id="PTHR12246">
    <property type="entry name" value="PALMITOYLTRANSFERASE ZDHHC16"/>
    <property type="match status" value="1"/>
</dbReference>
<evidence type="ECO:0000259" key="8">
    <source>
        <dbReference type="Pfam" id="PF01529"/>
    </source>
</evidence>
<dbReference type="AlphaFoldDB" id="A0A812RS16"/>
<dbReference type="InterPro" id="IPR039859">
    <property type="entry name" value="PFA4/ZDH16/20/ERF2-like"/>
</dbReference>
<dbReference type="EC" id="2.3.1.225" evidence="7"/>
<reference evidence="9" key="1">
    <citation type="submission" date="2021-02" db="EMBL/GenBank/DDBJ databases">
        <authorList>
            <person name="Dougan E. K."/>
            <person name="Rhodes N."/>
            <person name="Thang M."/>
            <person name="Chan C."/>
        </authorList>
    </citation>
    <scope>NUCLEOTIDE SEQUENCE</scope>
</reference>
<keyword evidence="4 7" id="KW-1133">Transmembrane helix</keyword>
<feature type="transmembrane region" description="Helical" evidence="7">
    <location>
        <begin position="75"/>
        <end position="94"/>
    </location>
</feature>
<evidence type="ECO:0000313" key="10">
    <source>
        <dbReference type="Proteomes" id="UP000604046"/>
    </source>
</evidence>
<feature type="transmembrane region" description="Helical" evidence="7">
    <location>
        <begin position="218"/>
        <end position="243"/>
    </location>
</feature>
<evidence type="ECO:0000256" key="4">
    <source>
        <dbReference type="ARBA" id="ARBA00022989"/>
    </source>
</evidence>
<comment type="catalytic activity">
    <reaction evidence="7">
        <text>L-cysteinyl-[protein] + hexadecanoyl-CoA = S-hexadecanoyl-L-cysteinyl-[protein] + CoA</text>
        <dbReference type="Rhea" id="RHEA:36683"/>
        <dbReference type="Rhea" id="RHEA-COMP:10131"/>
        <dbReference type="Rhea" id="RHEA-COMP:11032"/>
        <dbReference type="ChEBI" id="CHEBI:29950"/>
        <dbReference type="ChEBI" id="CHEBI:57287"/>
        <dbReference type="ChEBI" id="CHEBI:57379"/>
        <dbReference type="ChEBI" id="CHEBI:74151"/>
        <dbReference type="EC" id="2.3.1.225"/>
    </reaction>
</comment>
<evidence type="ECO:0000256" key="2">
    <source>
        <dbReference type="ARBA" id="ARBA00022679"/>
    </source>
</evidence>
<keyword evidence="10" id="KW-1185">Reference proteome</keyword>
<organism evidence="9 10">
    <name type="scientific">Symbiodinium natans</name>
    <dbReference type="NCBI Taxonomy" id="878477"/>
    <lineage>
        <taxon>Eukaryota</taxon>
        <taxon>Sar</taxon>
        <taxon>Alveolata</taxon>
        <taxon>Dinophyceae</taxon>
        <taxon>Suessiales</taxon>
        <taxon>Symbiodiniaceae</taxon>
        <taxon>Symbiodinium</taxon>
    </lineage>
</organism>
<dbReference type="InterPro" id="IPR001594">
    <property type="entry name" value="Palmitoyltrfase_DHHC"/>
</dbReference>
<dbReference type="Proteomes" id="UP000604046">
    <property type="component" value="Unassembled WGS sequence"/>
</dbReference>
<feature type="domain" description="Palmitoyltransferase DHHC" evidence="8">
    <location>
        <begin position="131"/>
        <end position="256"/>
    </location>
</feature>
<accession>A0A812RS16</accession>
<name>A0A812RS16_9DINO</name>
<keyword evidence="2 7" id="KW-0808">Transferase</keyword>
<dbReference type="GO" id="GO:0016020">
    <property type="term" value="C:membrane"/>
    <property type="evidence" value="ECO:0007669"/>
    <property type="project" value="UniProtKB-SubCell"/>
</dbReference>
<comment type="caution">
    <text evidence="9">The sequence shown here is derived from an EMBL/GenBank/DDBJ whole genome shotgun (WGS) entry which is preliminary data.</text>
</comment>
<dbReference type="OrthoDB" id="9909019at2759"/>